<dbReference type="RefSeq" id="WP_000182211.1">
    <property type="nucleotide sequence ID" value="NZ_AP017320.1"/>
</dbReference>
<keyword evidence="5 10" id="KW-0346">Stress response</keyword>
<dbReference type="InterPro" id="IPR000740">
    <property type="entry name" value="GrpE"/>
</dbReference>
<evidence type="ECO:0000256" key="3">
    <source>
        <dbReference type="ARBA" id="ARBA00011738"/>
    </source>
</evidence>
<dbReference type="EMBL" id="WPVZ01000422">
    <property type="protein sequence ID" value="MVL45293.1"/>
    <property type="molecule type" value="Genomic_DNA"/>
</dbReference>
<proteinExistence type="inferred from homology"/>
<dbReference type="GO" id="GO:0006457">
    <property type="term" value="P:protein folding"/>
    <property type="evidence" value="ECO:0007669"/>
    <property type="project" value="InterPro"/>
</dbReference>
<evidence type="ECO:0000256" key="1">
    <source>
        <dbReference type="ARBA" id="ARBA00004496"/>
    </source>
</evidence>
<dbReference type="CDD" id="cd00446">
    <property type="entry name" value="GrpE"/>
    <property type="match status" value="1"/>
</dbReference>
<evidence type="ECO:0000313" key="16">
    <source>
        <dbReference type="EMBL" id="GBV20343.1"/>
    </source>
</evidence>
<comment type="caution">
    <text evidence="17">The sequence shown here is derived from an EMBL/GenBank/DDBJ whole genome shotgun (WGS) entry which is preliminary data.</text>
</comment>
<dbReference type="AlphaFoldDB" id="A0A390NZS7"/>
<dbReference type="InterPro" id="IPR013805">
    <property type="entry name" value="GrpE_CC"/>
</dbReference>
<evidence type="ECO:0000313" key="22">
    <source>
        <dbReference type="Proteomes" id="UP000265645"/>
    </source>
</evidence>
<evidence type="ECO:0000313" key="28">
    <source>
        <dbReference type="Proteomes" id="UP000507485"/>
    </source>
</evidence>
<dbReference type="NCBIfam" id="NF010738">
    <property type="entry name" value="PRK14140.1"/>
    <property type="match status" value="1"/>
</dbReference>
<reference evidence="22" key="1">
    <citation type="submission" date="2017-08" db="EMBL/GenBank/DDBJ databases">
        <title>Protection against atopic dermatitis through acquisition of Staphylococcus quorum-sensing agr mutations in the skin.</title>
        <authorList>
            <person name="Nakamura Y."/>
            <person name="Takahashi H."/>
            <person name="Takaya A."/>
            <person name="Inoue Y."/>
            <person name="Katayama Y."/>
            <person name="Kusuya Y."/>
            <person name="Shoji T."/>
            <person name="Takada S."/>
            <person name="Nakagawa S."/>
            <person name="Oguma R."/>
            <person name="Ozawa N."/>
            <person name="Yamaide F."/>
            <person name="Suzuki S."/>
            <person name="Villaruz A."/>
            <person name="Otto M."/>
            <person name="Matsue H."/>
            <person name="Nunez G."/>
            <person name="Shimojo N."/>
        </authorList>
    </citation>
    <scope>NUCLEOTIDE SEQUENCE [LARGE SCALE GENOMIC DNA]</scope>
    <source>
        <strain evidence="22">M1K003</strain>
    </source>
</reference>
<dbReference type="InterPro" id="IPR009012">
    <property type="entry name" value="GrpE_head"/>
</dbReference>
<dbReference type="OMA" id="PHRHQAI"/>
<dbReference type="FunFam" id="3.90.20.20:FF:000002">
    <property type="entry name" value="Protein GrpE"/>
    <property type="match status" value="1"/>
</dbReference>
<dbReference type="GO" id="GO:0051087">
    <property type="term" value="F:protein-folding chaperone binding"/>
    <property type="evidence" value="ECO:0007669"/>
    <property type="project" value="InterPro"/>
</dbReference>
<reference evidence="17 23" key="4">
    <citation type="submission" date="2019-11" db="EMBL/GenBank/DDBJ databases">
        <title>Implementation of targeted gown and glove precautions to prevent Staphylococcus aureus acquisition in community-based nursing homes.</title>
        <authorList>
            <person name="Stine O.C."/>
        </authorList>
    </citation>
    <scope>NUCLEOTIDE SEQUENCE [LARGE SCALE GENOMIC DNA]</scope>
    <source>
        <strain evidence="17 23">S_2023.LVRQ.AN</strain>
    </source>
</reference>
<evidence type="ECO:0000313" key="14">
    <source>
        <dbReference type="EMBL" id="CAC6982262.1"/>
    </source>
</evidence>
<dbReference type="FunFam" id="2.30.22.10:FF:000001">
    <property type="entry name" value="Protein GrpE"/>
    <property type="match status" value="1"/>
</dbReference>
<dbReference type="Proteomes" id="UP000507485">
    <property type="component" value="Unassembled WGS sequence"/>
</dbReference>
<evidence type="ECO:0000313" key="19">
    <source>
        <dbReference type="EMBL" id="NGW66101.1"/>
    </source>
</evidence>
<gene>
    <name evidence="10 17" type="primary">grpE</name>
    <name evidence="16" type="synonym">grpE_1</name>
    <name evidence="21" type="ORF">DQU50_04435</name>
    <name evidence="18" type="ORF">G0Z31_06735</name>
    <name evidence="19" type="ORF">G6Y24_01080</name>
    <name evidence="17" type="ORF">GO941_07290</name>
    <name evidence="20" type="ORF">GQX52_03750</name>
    <name evidence="16" type="ORF">M1K003_1333</name>
    <name evidence="14" type="ORF">SAMEA4552975_00311</name>
    <name evidence="15" type="ORF">SAMEA70153168_00282</name>
</gene>
<dbReference type="EMBL" id="CAIHOM010000001">
    <property type="protein sequence ID" value="CAC6982262.1"/>
    <property type="molecule type" value="Genomic_DNA"/>
</dbReference>
<protein>
    <recommendedName>
        <fullName evidence="8 10">Protein GrpE</fullName>
    </recommendedName>
    <alternativeName>
        <fullName evidence="9 10">HSP-70 cofactor</fullName>
    </alternativeName>
</protein>
<dbReference type="Proteomes" id="UP000507402">
    <property type="component" value="Unassembled WGS sequence"/>
</dbReference>
<dbReference type="PANTHER" id="PTHR21237">
    <property type="entry name" value="GRPE PROTEIN"/>
    <property type="match status" value="1"/>
</dbReference>
<keyword evidence="4 10" id="KW-0963">Cytoplasm</keyword>
<keyword evidence="6 10" id="KW-0143">Chaperone</keyword>
<evidence type="ECO:0000256" key="11">
    <source>
        <dbReference type="RuleBase" id="RU000639"/>
    </source>
</evidence>
<evidence type="ECO:0000256" key="7">
    <source>
        <dbReference type="ARBA" id="ARBA00053401"/>
    </source>
</evidence>
<dbReference type="Proteomes" id="UP000265645">
    <property type="component" value="Unassembled WGS sequence"/>
</dbReference>
<reference evidence="20 29" key="5">
    <citation type="journal article" date="2020" name="J. Antimicrob. Chemother.">
        <title>Detection of heterogeneous vancomycin intermediate resistance in MRSA isolates from Latin America.</title>
        <authorList>
            <person name="Castro B.E."/>
            <person name="Berrio M."/>
            <person name="Vargas M.L."/>
            <person name="Carvajal L.P."/>
            <person name="Millan L.V."/>
            <person name="Rios R."/>
            <person name="Hernandez A.K."/>
            <person name="Rincon S."/>
            <person name="Cubides P."/>
            <person name="Forero E."/>
            <person name="Dinh A."/>
            <person name="Seas C."/>
            <person name="Munita J.M."/>
            <person name="Arias C.A."/>
            <person name="Reyes J."/>
            <person name="Diaz L."/>
        </authorList>
    </citation>
    <scope>NUCLEOTIDE SEQUENCE [LARGE SCALE GENOMIC DNA]</scope>
    <source>
        <strain evidence="20 29">UP89</strain>
    </source>
</reference>
<reference evidence="19 25" key="6">
    <citation type="submission" date="2020-02" db="EMBL/GenBank/DDBJ databases">
        <title>Detection of Heterogeneous Vancomycin Intermediate Resistance in Methicillin Resistant Staphylococcus aureus Isolates from Latin-America.</title>
        <authorList>
            <person name="Castro-Cardozo B."/>
            <person name="Berrio M."/>
            <person name="Vargas M.L."/>
            <person name="Carvajal L.P."/>
            <person name="Millan L.V."/>
            <person name="Rios R."/>
            <person name="Hernandez A."/>
            <person name="Rincon S.L."/>
            <person name="Cubides P."/>
            <person name="Forero E."/>
            <person name="Dinh A."/>
            <person name="Seas C."/>
            <person name="Munita J.M."/>
            <person name="Arias C.A."/>
            <person name="Reyes J."/>
            <person name="Diaz L."/>
        </authorList>
    </citation>
    <scope>NUCLEOTIDE SEQUENCE [LARGE SCALE GENOMIC DNA]</scope>
    <source>
        <strain evidence="19 25">UG255</strain>
    </source>
</reference>
<feature type="region of interest" description="Disordered" evidence="13">
    <location>
        <begin position="1"/>
        <end position="59"/>
    </location>
</feature>
<evidence type="ECO:0000313" key="23">
    <source>
        <dbReference type="Proteomes" id="UP000434412"/>
    </source>
</evidence>
<evidence type="ECO:0000313" key="27">
    <source>
        <dbReference type="Proteomes" id="UP000507402"/>
    </source>
</evidence>
<evidence type="ECO:0000313" key="26">
    <source>
        <dbReference type="Proteomes" id="UP000478431"/>
    </source>
</evidence>
<evidence type="ECO:0000313" key="25">
    <source>
        <dbReference type="Proteomes" id="UP000473113"/>
    </source>
</evidence>
<dbReference type="GO" id="GO:0051082">
    <property type="term" value="F:unfolded protein binding"/>
    <property type="evidence" value="ECO:0007669"/>
    <property type="project" value="TreeGrafter"/>
</dbReference>
<comment type="function">
    <text evidence="7 10 11">Participates actively in the response to hyperosmotic and heat shock by preventing the aggregation of stress-denatured proteins, in association with DnaK and GrpE. It is the nucleotide exchange factor for DnaK and may function as a thermosensor. Unfolded proteins bind initially to DnaJ; upon interaction with the DnaJ-bound protein, DnaK hydrolyzes its bound ATP, resulting in the formation of a stable complex. GrpE releases ADP from DnaK; ATP binding to DnaK triggers the release of the substrate protein, thus completing the reaction cycle. Several rounds of ATP-dependent interactions between DnaJ, DnaK and GrpE are required for fully efficient folding.</text>
</comment>
<sequence length="208" mass="24022">MTNKDESVEKNTESTVEETNIKQNIDDSVEQAEESKGHLQDEAIEETSDENVIEEIDPKDQKINELQQLADENEEKYLRLYAEFENYKRRIQKENEINKTYQAQRVLTDILPAIDNIERALQIEGDDETFKSLQKGVQMVHESLINALKDNGLEVIKTEGEAFDPNIHQAVVQDDNPDFESGEITQELQKGYKLKDRVLRPSMVKVNQ</sequence>
<comment type="subcellular location">
    <subcellularLocation>
        <location evidence="1 10">Cytoplasm</location>
    </subcellularLocation>
</comment>
<accession>A0A390NZS7</accession>
<organism evidence="17 23">
    <name type="scientific">Staphylococcus aureus</name>
    <dbReference type="NCBI Taxonomy" id="1280"/>
    <lineage>
        <taxon>Bacteria</taxon>
        <taxon>Bacillati</taxon>
        <taxon>Bacillota</taxon>
        <taxon>Bacilli</taxon>
        <taxon>Bacillales</taxon>
        <taxon>Staphylococcaceae</taxon>
        <taxon>Staphylococcus</taxon>
    </lineage>
</organism>
<evidence type="ECO:0000256" key="6">
    <source>
        <dbReference type="ARBA" id="ARBA00023186"/>
    </source>
</evidence>
<comment type="similarity">
    <text evidence="2 10 12">Belongs to the GrpE family.</text>
</comment>
<reference evidence="21 24" key="2">
    <citation type="submission" date="2018-06" db="EMBL/GenBank/DDBJ databases">
        <title>Whole genome sequencing to identify and define MRSA outbreaks.</title>
        <authorList>
            <person name="Sullivan M.J."/>
            <person name="Altman D.R."/>
            <person name="Chacko K."/>
            <person name="Ciferri B."/>
            <person name="Webster E."/>
            <person name="Deikus G."/>
            <person name="Lewis M."/>
            <person name="Khan Z."/>
            <person name="Beckford C."/>
            <person name="Rendo A."/>
            <person name="Samaroo F."/>
            <person name="Sebra R."/>
            <person name="Karam-Howlin R."/>
            <person name="Southwick K."/>
            <person name="Adams E."/>
            <person name="Ying L."/>
            <person name="Kornblum J."/>
            <person name="Factor S."/>
            <person name="Danesh Yazdi M."/>
            <person name="Dingle T."/>
            <person name="Hamula C."/>
            <person name="Bashir A."/>
            <person name="Schadt E."/>
            <person name="Kasarskis A."/>
            <person name="Patel G."/>
            <person name="Wallach F."/>
            <person name="Gibbs K."/>
            <person name="Van Bakel H."/>
        </authorList>
    </citation>
    <scope>NUCLEOTIDE SEQUENCE [LARGE SCALE GENOMIC DNA]</scope>
    <source>
        <strain evidence="21">Pt013</strain>
        <strain evidence="24">pt013</strain>
    </source>
</reference>
<feature type="compositionally biased region" description="Basic and acidic residues" evidence="13">
    <location>
        <begin position="1"/>
        <end position="12"/>
    </location>
</feature>
<dbReference type="EMBL" id="JAANDN010000042">
    <property type="protein sequence ID" value="NUY67772.1"/>
    <property type="molecule type" value="Genomic_DNA"/>
</dbReference>
<dbReference type="GO" id="GO:0042803">
    <property type="term" value="F:protein homodimerization activity"/>
    <property type="evidence" value="ECO:0007669"/>
    <property type="project" value="InterPro"/>
</dbReference>
<reference evidence="27 28" key="8">
    <citation type="submission" date="2020-06" db="EMBL/GenBank/DDBJ databases">
        <authorList>
            <consortium name="Pathogen Informatics"/>
        </authorList>
    </citation>
    <scope>NUCLEOTIDE SEQUENCE [LARGE SCALE GENOMIC DNA]</scope>
    <source>
        <strain evidence="14 28">A13</strain>
        <strain evidence="15 27">MOS114</strain>
    </source>
</reference>
<evidence type="ECO:0000256" key="12">
    <source>
        <dbReference type="RuleBase" id="RU004478"/>
    </source>
</evidence>
<evidence type="ECO:0000313" key="15">
    <source>
        <dbReference type="EMBL" id="CAC8212937.1"/>
    </source>
</evidence>
<dbReference type="Proteomes" id="UP000561555">
    <property type="component" value="Unassembled WGS sequence"/>
</dbReference>
<dbReference type="Proteomes" id="UP000434412">
    <property type="component" value="Unassembled WGS sequence"/>
</dbReference>
<evidence type="ECO:0000313" key="20">
    <source>
        <dbReference type="EMBL" id="NUY67772.1"/>
    </source>
</evidence>
<evidence type="ECO:0000256" key="10">
    <source>
        <dbReference type="HAMAP-Rule" id="MF_01151"/>
    </source>
</evidence>
<dbReference type="EMBL" id="BDVT01000005">
    <property type="protein sequence ID" value="GBV20343.1"/>
    <property type="molecule type" value="Genomic_DNA"/>
</dbReference>
<evidence type="ECO:0000313" key="29">
    <source>
        <dbReference type="Proteomes" id="UP000561555"/>
    </source>
</evidence>
<dbReference type="PANTHER" id="PTHR21237:SF23">
    <property type="entry name" value="GRPE PROTEIN HOMOLOG, MITOCHONDRIAL"/>
    <property type="match status" value="1"/>
</dbReference>
<evidence type="ECO:0000256" key="4">
    <source>
        <dbReference type="ARBA" id="ARBA00022490"/>
    </source>
</evidence>
<name>A0A390NZS7_STAAU</name>
<evidence type="ECO:0000256" key="9">
    <source>
        <dbReference type="ARBA" id="ARBA00076414"/>
    </source>
</evidence>
<reference evidence="16" key="3">
    <citation type="submission" date="2018-07" db="EMBL/GenBank/DDBJ databases">
        <title>Protection against atopic dermatitis through acquisition of Staphylococcus quorum-sensing agr mutations in the skin.</title>
        <authorList>
            <person name="Nakamura Y."/>
            <person name="Takahashi H."/>
            <person name="Takaya A."/>
            <person name="Inoue Y."/>
            <person name="Katayama Y."/>
            <person name="Kusuya Y."/>
            <person name="Shoji T."/>
            <person name="Takada S."/>
            <person name="Nakagawa S."/>
            <person name="Oguma R."/>
            <person name="Ozawa N."/>
            <person name="Yamaide F."/>
            <person name="Suzuki S."/>
            <person name="Villaruz A."/>
            <person name="Otto M."/>
            <person name="Matsue H."/>
            <person name="Nunez G."/>
            <person name="Shimojo N."/>
        </authorList>
    </citation>
    <scope>NUCLEOTIDE SEQUENCE</scope>
    <source>
        <strain evidence="16">M1K003</strain>
    </source>
</reference>
<feature type="compositionally biased region" description="Acidic residues" evidence="13">
    <location>
        <begin position="42"/>
        <end position="55"/>
    </location>
</feature>
<dbReference type="SMR" id="A0A390NZS7"/>
<evidence type="ECO:0000313" key="21">
    <source>
        <dbReference type="EMBL" id="TXL47075.1"/>
    </source>
</evidence>
<evidence type="ECO:0000256" key="8">
    <source>
        <dbReference type="ARBA" id="ARBA00072274"/>
    </source>
</evidence>
<dbReference type="SUPFAM" id="SSF58014">
    <property type="entry name" value="Coiled-coil domain of nucleotide exchange factor GrpE"/>
    <property type="match status" value="1"/>
</dbReference>
<reference evidence="18 26" key="7">
    <citation type="submission" date="2020-02" db="EMBL/GenBank/DDBJ databases">
        <title>Novel Insights Into The Classification of Staphylococcal Beta-Lactamases In Relation To The Cefazolin Inoculum Effect.</title>
        <authorList>
            <person name="Carvajal L.P."/>
            <person name="Rincon S."/>
            <person name="Echeverri A."/>
            <person name="Porras J."/>
            <person name="Rios R."/>
            <person name="Ordonez K."/>
            <person name="Seas C."/>
            <person name="Gomez-Villegas S."/>
            <person name="Diaz L."/>
            <person name="Arias C.A."/>
            <person name="Reyes J."/>
        </authorList>
    </citation>
    <scope>NUCLEOTIDE SEQUENCE [LARGE SCALE GENOMIC DNA]</scope>
    <source>
        <strain evidence="18 26">UP127</strain>
    </source>
</reference>
<feature type="compositionally biased region" description="Polar residues" evidence="13">
    <location>
        <begin position="13"/>
        <end position="23"/>
    </location>
</feature>
<evidence type="ECO:0000313" key="18">
    <source>
        <dbReference type="EMBL" id="NGK21213.1"/>
    </source>
</evidence>
<dbReference type="Gene3D" id="3.90.20.20">
    <property type="match status" value="1"/>
</dbReference>
<dbReference type="Gene3D" id="2.30.22.10">
    <property type="entry name" value="Head domain of nucleotide exchange factor GrpE"/>
    <property type="match status" value="1"/>
</dbReference>
<dbReference type="PROSITE" id="PS01071">
    <property type="entry name" value="GRPE"/>
    <property type="match status" value="1"/>
</dbReference>
<dbReference type="EMBL" id="JAAJIY010000016">
    <property type="protein sequence ID" value="NGK21213.1"/>
    <property type="molecule type" value="Genomic_DNA"/>
</dbReference>
<dbReference type="Proteomes" id="UP000473113">
    <property type="component" value="Unassembled WGS sequence"/>
</dbReference>
<dbReference type="Proteomes" id="UP000451682">
    <property type="component" value="Unassembled WGS sequence"/>
</dbReference>
<dbReference type="GO" id="GO:0000774">
    <property type="term" value="F:adenyl-nucleotide exchange factor activity"/>
    <property type="evidence" value="ECO:0007669"/>
    <property type="project" value="InterPro"/>
</dbReference>
<dbReference type="EMBL" id="JAALTR010000009">
    <property type="protein sequence ID" value="NGW66101.1"/>
    <property type="molecule type" value="Genomic_DNA"/>
</dbReference>
<dbReference type="Pfam" id="PF01025">
    <property type="entry name" value="GrpE"/>
    <property type="match status" value="1"/>
</dbReference>
<dbReference type="Proteomes" id="UP000478431">
    <property type="component" value="Unassembled WGS sequence"/>
</dbReference>
<evidence type="ECO:0000313" key="24">
    <source>
        <dbReference type="Proteomes" id="UP000451682"/>
    </source>
</evidence>
<evidence type="ECO:0000256" key="5">
    <source>
        <dbReference type="ARBA" id="ARBA00023016"/>
    </source>
</evidence>
<comment type="subunit">
    <text evidence="3 10">Homodimer.</text>
</comment>
<dbReference type="HAMAP" id="MF_01151">
    <property type="entry name" value="GrpE"/>
    <property type="match status" value="1"/>
</dbReference>
<dbReference type="KEGG" id="saud:CH52_11160"/>
<dbReference type="EMBL" id="QNXF01000002">
    <property type="protein sequence ID" value="TXL47075.1"/>
    <property type="molecule type" value="Genomic_DNA"/>
</dbReference>
<evidence type="ECO:0000256" key="2">
    <source>
        <dbReference type="ARBA" id="ARBA00009054"/>
    </source>
</evidence>
<dbReference type="EMBL" id="CAIIGN010000001">
    <property type="protein sequence ID" value="CAC8212937.1"/>
    <property type="molecule type" value="Genomic_DNA"/>
</dbReference>
<evidence type="ECO:0000313" key="17">
    <source>
        <dbReference type="EMBL" id="MVL45293.1"/>
    </source>
</evidence>
<dbReference type="SUPFAM" id="SSF51064">
    <property type="entry name" value="Head domain of nucleotide exchange factor GrpE"/>
    <property type="match status" value="1"/>
</dbReference>
<dbReference type="GO" id="GO:0005737">
    <property type="term" value="C:cytoplasm"/>
    <property type="evidence" value="ECO:0007669"/>
    <property type="project" value="UniProtKB-SubCell"/>
</dbReference>
<evidence type="ECO:0000256" key="13">
    <source>
        <dbReference type="SAM" id="MobiDB-lite"/>
    </source>
</evidence>
<dbReference type="PRINTS" id="PR00773">
    <property type="entry name" value="GRPEPROTEIN"/>
</dbReference>